<dbReference type="PROSITE" id="PS51847">
    <property type="entry name" value="SMP"/>
    <property type="match status" value="1"/>
</dbReference>
<dbReference type="OrthoDB" id="26740at2759"/>
<organism evidence="12 13">
    <name type="scientific">Drosophila mojavensis</name>
    <name type="common">Fruit fly</name>
    <dbReference type="NCBI Taxonomy" id="7230"/>
    <lineage>
        <taxon>Eukaryota</taxon>
        <taxon>Metazoa</taxon>
        <taxon>Ecdysozoa</taxon>
        <taxon>Arthropoda</taxon>
        <taxon>Hexapoda</taxon>
        <taxon>Insecta</taxon>
        <taxon>Pterygota</taxon>
        <taxon>Neoptera</taxon>
        <taxon>Endopterygota</taxon>
        <taxon>Diptera</taxon>
        <taxon>Brachycera</taxon>
        <taxon>Muscomorpha</taxon>
        <taxon>Ephydroidea</taxon>
        <taxon>Drosophilidae</taxon>
        <taxon>Drosophila</taxon>
    </lineage>
</organism>
<dbReference type="Proteomes" id="UP000009192">
    <property type="component" value="Unassembled WGS sequence"/>
</dbReference>
<dbReference type="PANTHER" id="PTHR13466">
    <property type="entry name" value="TEX2 PROTEIN-RELATED"/>
    <property type="match status" value="1"/>
</dbReference>
<sequence length="1261" mass="137175">MDSLKLPKTNSSNSSASGSNSNLSGSASTSVVGSLATTPTSAVPPTAATTIKTPPGLSSSTPIAVRFNANQESLDDILQSFHHNAAAHQHSSHSPSGGISGGGDASPTLLGLKNNGSVGAALGMLVNPCDSHSLSSSPSQQQQQQQQQQHQQQHLHQQQQQLFGNEEVNLRNSYLQGGGGGGGGGGQGQGNNGGAGGGFFNRKRSGSIEGVSPTSTGPNQISSLSSSVTAAAGGSGGAIDSGAAPVGTWKLIKGKVSQTIEEIKSSKHHQHQQPQQQHSVIPVIVAEPATTVGWTNDPDSDTECVTINTTNVAEEPLALHLSEKQHNSDSDAEIELVDSSSLGSTDVGPAPVAISTERSRLRRGIAHIKSRVKAKQQAAMSKKEQEKSATTSSESVRSSFLRRRNPPEDQTEPGRSNQDASSASEIPVTSGKVKRGILLASKDAEIESGVEMLEDMAPTTSAESNMATPAGTGTVHFNEDPVIVRRSALQLPLDIDNRPQFSGASSRSQAPGDGTEQSLWNKVRNFTADNWSGAATARPLLLLGASGIAVMLLPMQDFWRGVLVTMLFIVTINYLSSYVSYLFDTLVLGVHPERRPFQIPNYEGMPICEIPAAEEHKTVKTYSGWLNECDSYDPNTFSFSMTRSVYVRLDGTILKLSGTNARIPKRRMWNEKPIDRNKIVFVDHRSYDMRDARIELLPVGLARKRFFNRKYPIQLIVKSGCSGMQSPRTDDDTSDTWPSTMATTPNETIKPLEFANTVMMADLRQLHSARTPDNDLKDITMPCGDEVRLLIFARCDREKEDWYRRFRAASSGRVHESDLQVPMAQFVEDSDLQAVAAQQAINLTRAPKSDDVSIMSDETGTNTPDAVEETLDVDATPDRGNDGYEGLIMSADAARNPADYIKFMATYQNACSQSTIPVIRPHHHRHGDHRKRSRRSRRQENELWKGIDQSLFLGPSGSVVWANVLMGRCLFSCLNNNELRLKIQDFMQKKLNSIKLPSFMEEVIITNIYLGESPMLFHRISQPMLDERGVWLDADMTYEGFANITVTTKLNLLRVRSKPKASPVNPDVASQDSSADFRGGADDIQADGSQSIFDSDAESTGGSSTETESQASGPTAENANNAEFFQNSPGNARRIFKIVDRIATSNLFQYASELPYVQRAMENMSANITLRVDLKGLVARGTLNIPPPPSDRIWMCFRGPPRLWISTKPQVGDKSVDWSIVTNVIESKLCEAVNKFLVYPNMVDFSIAFLAKPTYGEEPPA</sequence>
<feature type="compositionally biased region" description="Polar residues" evidence="9">
    <location>
        <begin position="212"/>
        <end position="221"/>
    </location>
</feature>
<reference evidence="12" key="3">
    <citation type="submission" date="2015-11" db="EMBL/GenBank/DDBJ databases">
        <authorList>
            <consortium name="FlyBase"/>
        </authorList>
    </citation>
    <scope>NUCLEOTIDE SEQUENCE</scope>
    <source>
        <strain evidence="12">TSC#15081-1352.22</strain>
    </source>
</reference>
<evidence type="ECO:0000256" key="6">
    <source>
        <dbReference type="ARBA" id="ARBA00023055"/>
    </source>
</evidence>
<feature type="domain" description="SMP-LTD" evidence="10">
    <location>
        <begin position="955"/>
        <end position="1248"/>
    </location>
</feature>
<dbReference type="EMBL" id="CH933809">
    <property type="protein sequence ID" value="KRG05829.1"/>
    <property type="molecule type" value="Genomic_DNA"/>
</dbReference>
<evidence type="ECO:0000256" key="4">
    <source>
        <dbReference type="ARBA" id="ARBA00022824"/>
    </source>
</evidence>
<feature type="region of interest" description="Disordered" evidence="9">
    <location>
        <begin position="339"/>
        <end position="358"/>
    </location>
</feature>
<evidence type="ECO:0000313" key="12">
    <source>
        <dbReference type="EMBL" id="KRG05829.1"/>
    </source>
</evidence>
<feature type="compositionally biased region" description="Low complexity" evidence="9">
    <location>
        <begin position="9"/>
        <end position="55"/>
    </location>
</feature>
<feature type="compositionally biased region" description="Polar residues" evidence="9">
    <location>
        <begin position="413"/>
        <end position="424"/>
    </location>
</feature>
<dbReference type="EMBL" id="CH933809">
    <property type="protein sequence ID" value="KRG05827.1"/>
    <property type="molecule type" value="Genomic_DNA"/>
</dbReference>
<evidence type="ECO:0000256" key="8">
    <source>
        <dbReference type="ARBA" id="ARBA00023136"/>
    </source>
</evidence>
<evidence type="ECO:0000256" key="9">
    <source>
        <dbReference type="SAM" id="MobiDB-lite"/>
    </source>
</evidence>
<evidence type="ECO:0000256" key="1">
    <source>
        <dbReference type="ARBA" id="ARBA00004586"/>
    </source>
</evidence>
<feature type="region of interest" description="Disordered" evidence="9">
    <location>
        <begin position="1"/>
        <end position="58"/>
    </location>
</feature>
<dbReference type="FunCoup" id="A0A0Q9XC62">
    <property type="interactions" value="584"/>
</dbReference>
<dbReference type="GO" id="GO:0005789">
    <property type="term" value="C:endoplasmic reticulum membrane"/>
    <property type="evidence" value="ECO:0007669"/>
    <property type="project" value="UniProtKB-SubCell"/>
</dbReference>
<feature type="region of interest" description="Disordered" evidence="9">
    <location>
        <begin position="373"/>
        <end position="429"/>
    </location>
</feature>
<feature type="region of interest" description="Disordered" evidence="9">
    <location>
        <begin position="920"/>
        <end position="939"/>
    </location>
</feature>
<evidence type="ECO:0000313" key="11">
    <source>
        <dbReference type="EMBL" id="KRG05827.1"/>
    </source>
</evidence>
<feature type="compositionally biased region" description="Low complexity" evidence="9">
    <location>
        <begin position="84"/>
        <end position="97"/>
    </location>
</feature>
<feature type="region of interest" description="Disordered" evidence="9">
    <location>
        <begin position="129"/>
        <end position="223"/>
    </location>
</feature>
<proteinExistence type="predicted"/>
<feature type="region of interest" description="Disordered" evidence="9">
    <location>
        <begin position="722"/>
        <end position="744"/>
    </location>
</feature>
<evidence type="ECO:0000256" key="3">
    <source>
        <dbReference type="ARBA" id="ARBA00022692"/>
    </source>
</evidence>
<keyword evidence="2" id="KW-0813">Transport</keyword>
<feature type="region of interest" description="Disordered" evidence="9">
    <location>
        <begin position="1059"/>
        <end position="1126"/>
    </location>
</feature>
<feature type="compositionally biased region" description="Basic residues" evidence="9">
    <location>
        <begin position="920"/>
        <end position="937"/>
    </location>
</feature>
<evidence type="ECO:0000256" key="7">
    <source>
        <dbReference type="ARBA" id="ARBA00023121"/>
    </source>
</evidence>
<dbReference type="InParanoid" id="A0A0Q9XC62"/>
<reference evidence="12 13" key="1">
    <citation type="journal article" date="2007" name="Nature">
        <title>Evolution of genes and genomes on the Drosophila phylogeny.</title>
        <authorList>
            <consortium name="Drosophila 12 Genomes Consortium"/>
            <person name="Clark A.G."/>
            <person name="Eisen M.B."/>
            <person name="Smith D.R."/>
            <person name="Bergman C.M."/>
            <person name="Oliver B."/>
            <person name="Markow T.A."/>
            <person name="Kaufman T.C."/>
            <person name="Kellis M."/>
            <person name="Gelbart W."/>
            <person name="Iyer V.N."/>
            <person name="Pollard D.A."/>
            <person name="Sackton T.B."/>
            <person name="Larracuente A.M."/>
            <person name="Singh N.D."/>
            <person name="Abad J.P."/>
            <person name="Abt D.N."/>
            <person name="Adryan B."/>
            <person name="Aguade M."/>
            <person name="Akashi H."/>
            <person name="Anderson W.W."/>
            <person name="Aquadro C.F."/>
            <person name="Ardell D.H."/>
            <person name="Arguello R."/>
            <person name="Artieri C.G."/>
            <person name="Barbash D.A."/>
            <person name="Barker D."/>
            <person name="Barsanti P."/>
            <person name="Batterham P."/>
            <person name="Batzoglou S."/>
            <person name="Begun D."/>
            <person name="Bhutkar A."/>
            <person name="Blanco E."/>
            <person name="Bosak S.A."/>
            <person name="Bradley R.K."/>
            <person name="Brand A.D."/>
            <person name="Brent M.R."/>
            <person name="Brooks A.N."/>
            <person name="Brown R.H."/>
            <person name="Butlin R.K."/>
            <person name="Caggese C."/>
            <person name="Calvi B.R."/>
            <person name="Bernardo de Carvalho A."/>
            <person name="Caspi A."/>
            <person name="Castrezana S."/>
            <person name="Celniker S.E."/>
            <person name="Chang J.L."/>
            <person name="Chapple C."/>
            <person name="Chatterji S."/>
            <person name="Chinwalla A."/>
            <person name="Civetta A."/>
            <person name="Clifton S.W."/>
            <person name="Comeron J.M."/>
            <person name="Costello J.C."/>
            <person name="Coyne J.A."/>
            <person name="Daub J."/>
            <person name="David R.G."/>
            <person name="Delcher A.L."/>
            <person name="Delehaunty K."/>
            <person name="Do C.B."/>
            <person name="Ebling H."/>
            <person name="Edwards K."/>
            <person name="Eickbush T."/>
            <person name="Evans J.D."/>
            <person name="Filipski A."/>
            <person name="Findeiss S."/>
            <person name="Freyhult E."/>
            <person name="Fulton L."/>
            <person name="Fulton R."/>
            <person name="Garcia A.C."/>
            <person name="Gardiner A."/>
            <person name="Garfield D.A."/>
            <person name="Garvin B.E."/>
            <person name="Gibson G."/>
            <person name="Gilbert D."/>
            <person name="Gnerre S."/>
            <person name="Godfrey J."/>
            <person name="Good R."/>
            <person name="Gotea V."/>
            <person name="Gravely B."/>
            <person name="Greenberg A.J."/>
            <person name="Griffiths-Jones S."/>
            <person name="Gross S."/>
            <person name="Guigo R."/>
            <person name="Gustafson E.A."/>
            <person name="Haerty W."/>
            <person name="Hahn M.W."/>
            <person name="Halligan D.L."/>
            <person name="Halpern A.L."/>
            <person name="Halter G.M."/>
            <person name="Han M.V."/>
            <person name="Heger A."/>
            <person name="Hillier L."/>
            <person name="Hinrichs A.S."/>
            <person name="Holmes I."/>
            <person name="Hoskins R.A."/>
            <person name="Hubisz M.J."/>
            <person name="Hultmark D."/>
            <person name="Huntley M.A."/>
            <person name="Jaffe D.B."/>
            <person name="Jagadeeshan S."/>
            <person name="Jeck W.R."/>
            <person name="Johnson J."/>
            <person name="Jones C.D."/>
            <person name="Jordan W.C."/>
            <person name="Karpen G.H."/>
            <person name="Kataoka E."/>
            <person name="Keightley P.D."/>
            <person name="Kheradpour P."/>
            <person name="Kirkness E.F."/>
            <person name="Koerich L.B."/>
            <person name="Kristiansen K."/>
            <person name="Kudrna D."/>
            <person name="Kulathinal R.J."/>
            <person name="Kumar S."/>
            <person name="Kwok R."/>
            <person name="Lander E."/>
            <person name="Langley C.H."/>
            <person name="Lapoint R."/>
            <person name="Lazzaro B.P."/>
            <person name="Lee S.J."/>
            <person name="Levesque L."/>
            <person name="Li R."/>
            <person name="Lin C.F."/>
            <person name="Lin M.F."/>
            <person name="Lindblad-Toh K."/>
            <person name="Llopart A."/>
            <person name="Long M."/>
            <person name="Low L."/>
            <person name="Lozovsky E."/>
            <person name="Lu J."/>
            <person name="Luo M."/>
            <person name="Machado C.A."/>
            <person name="Makalowski W."/>
            <person name="Marzo M."/>
            <person name="Matsuda M."/>
            <person name="Matzkin L."/>
            <person name="McAllister B."/>
            <person name="McBride C.S."/>
            <person name="McKernan B."/>
            <person name="McKernan K."/>
            <person name="Mendez-Lago M."/>
            <person name="Minx P."/>
            <person name="Mollenhauer M.U."/>
            <person name="Montooth K."/>
            <person name="Mount S.M."/>
            <person name="Mu X."/>
            <person name="Myers E."/>
            <person name="Negre B."/>
            <person name="Newfeld S."/>
            <person name="Nielsen R."/>
            <person name="Noor M.A."/>
            <person name="O'Grady P."/>
            <person name="Pachter L."/>
            <person name="Papaceit M."/>
            <person name="Parisi M.J."/>
            <person name="Parisi M."/>
            <person name="Parts L."/>
            <person name="Pedersen J.S."/>
            <person name="Pesole G."/>
            <person name="Phillippy A.M."/>
            <person name="Ponting C.P."/>
            <person name="Pop M."/>
            <person name="Porcelli D."/>
            <person name="Powell J.R."/>
            <person name="Prohaska S."/>
            <person name="Pruitt K."/>
            <person name="Puig M."/>
            <person name="Quesneville H."/>
            <person name="Ram K.R."/>
            <person name="Rand D."/>
            <person name="Rasmussen M.D."/>
            <person name="Reed L.K."/>
            <person name="Reenan R."/>
            <person name="Reily A."/>
            <person name="Remington K.A."/>
            <person name="Rieger T.T."/>
            <person name="Ritchie M.G."/>
            <person name="Robin C."/>
            <person name="Rogers Y.H."/>
            <person name="Rohde C."/>
            <person name="Rozas J."/>
            <person name="Rubenfield M.J."/>
            <person name="Ruiz A."/>
            <person name="Russo S."/>
            <person name="Salzberg S.L."/>
            <person name="Sanchez-Gracia A."/>
            <person name="Saranga D.J."/>
            <person name="Sato H."/>
            <person name="Schaeffer S.W."/>
            <person name="Schatz M.C."/>
            <person name="Schlenke T."/>
            <person name="Schwartz R."/>
            <person name="Segarra C."/>
            <person name="Singh R.S."/>
            <person name="Sirot L."/>
            <person name="Sirota M."/>
            <person name="Sisneros N.B."/>
            <person name="Smith C.D."/>
            <person name="Smith T.F."/>
            <person name="Spieth J."/>
            <person name="Stage D.E."/>
            <person name="Stark A."/>
            <person name="Stephan W."/>
            <person name="Strausberg R.L."/>
            <person name="Strempel S."/>
            <person name="Sturgill D."/>
            <person name="Sutton G."/>
            <person name="Sutton G.G."/>
            <person name="Tao W."/>
            <person name="Teichmann S."/>
            <person name="Tobari Y.N."/>
            <person name="Tomimura Y."/>
            <person name="Tsolas J.M."/>
            <person name="Valente V.L."/>
            <person name="Venter E."/>
            <person name="Venter J.C."/>
            <person name="Vicario S."/>
            <person name="Vieira F.G."/>
            <person name="Vilella A.J."/>
            <person name="Villasante A."/>
            <person name="Walenz B."/>
            <person name="Wang J."/>
            <person name="Wasserman M."/>
            <person name="Watts T."/>
            <person name="Wilson D."/>
            <person name="Wilson R.K."/>
            <person name="Wing R.A."/>
            <person name="Wolfner M.F."/>
            <person name="Wong A."/>
            <person name="Wong G.K."/>
            <person name="Wu C.I."/>
            <person name="Wu G."/>
            <person name="Yamamoto D."/>
            <person name="Yang H.P."/>
            <person name="Yang S.P."/>
            <person name="Yorke J.A."/>
            <person name="Yoshida K."/>
            <person name="Zdobnov E."/>
            <person name="Zhang P."/>
            <person name="Zhang Y."/>
            <person name="Zimin A.V."/>
            <person name="Baldwin J."/>
            <person name="Abdouelleil A."/>
            <person name="Abdulkadir J."/>
            <person name="Abebe A."/>
            <person name="Abera B."/>
            <person name="Abreu J."/>
            <person name="Acer S.C."/>
            <person name="Aftuck L."/>
            <person name="Alexander A."/>
            <person name="An P."/>
            <person name="Anderson E."/>
            <person name="Anderson S."/>
            <person name="Arachi H."/>
            <person name="Azer M."/>
            <person name="Bachantsang P."/>
            <person name="Barry A."/>
            <person name="Bayul T."/>
            <person name="Berlin A."/>
            <person name="Bessette D."/>
            <person name="Bloom T."/>
            <person name="Blye J."/>
            <person name="Boguslavskiy L."/>
            <person name="Bonnet C."/>
            <person name="Boukhgalter B."/>
            <person name="Bourzgui I."/>
            <person name="Brown A."/>
            <person name="Cahill P."/>
            <person name="Channer S."/>
            <person name="Cheshatsang Y."/>
            <person name="Chuda L."/>
            <person name="Citroen M."/>
            <person name="Collymore A."/>
            <person name="Cooke P."/>
            <person name="Costello M."/>
            <person name="D'Aco K."/>
            <person name="Daza R."/>
            <person name="De Haan G."/>
            <person name="DeGray S."/>
            <person name="DeMaso C."/>
            <person name="Dhargay N."/>
            <person name="Dooley K."/>
            <person name="Dooley E."/>
            <person name="Doricent M."/>
            <person name="Dorje P."/>
            <person name="Dorjee K."/>
            <person name="Dupes A."/>
            <person name="Elong R."/>
            <person name="Falk J."/>
            <person name="Farina A."/>
            <person name="Faro S."/>
            <person name="Ferguson D."/>
            <person name="Fisher S."/>
            <person name="Foley C.D."/>
            <person name="Franke A."/>
            <person name="Friedrich D."/>
            <person name="Gadbois L."/>
            <person name="Gearin G."/>
            <person name="Gearin C.R."/>
            <person name="Giannoukos G."/>
            <person name="Goode T."/>
            <person name="Graham J."/>
            <person name="Grandbois E."/>
            <person name="Grewal S."/>
            <person name="Gyaltsen K."/>
            <person name="Hafez N."/>
            <person name="Hagos B."/>
            <person name="Hall J."/>
            <person name="Henson C."/>
            <person name="Hollinger A."/>
            <person name="Honan T."/>
            <person name="Huard M.D."/>
            <person name="Hughes L."/>
            <person name="Hurhula B."/>
            <person name="Husby M.E."/>
            <person name="Kamat A."/>
            <person name="Kanga B."/>
            <person name="Kashin S."/>
            <person name="Khazanovich D."/>
            <person name="Kisner P."/>
            <person name="Lance K."/>
            <person name="Lara M."/>
            <person name="Lee W."/>
            <person name="Lennon N."/>
            <person name="Letendre F."/>
            <person name="LeVine R."/>
            <person name="Lipovsky A."/>
            <person name="Liu X."/>
            <person name="Liu J."/>
            <person name="Liu S."/>
            <person name="Lokyitsang T."/>
            <person name="Lokyitsang Y."/>
            <person name="Lubonja R."/>
            <person name="Lui A."/>
            <person name="MacDonald P."/>
            <person name="Magnisalis V."/>
            <person name="Maru K."/>
            <person name="Matthews C."/>
            <person name="McCusker W."/>
            <person name="McDonough S."/>
            <person name="Mehta T."/>
            <person name="Meldrim J."/>
            <person name="Meneus L."/>
            <person name="Mihai O."/>
            <person name="Mihalev A."/>
            <person name="Mihova T."/>
            <person name="Mittelman R."/>
            <person name="Mlenga V."/>
            <person name="Montmayeur A."/>
            <person name="Mulrain L."/>
            <person name="Navidi A."/>
            <person name="Naylor J."/>
            <person name="Negash T."/>
            <person name="Nguyen T."/>
            <person name="Nguyen N."/>
            <person name="Nicol R."/>
            <person name="Norbu C."/>
            <person name="Norbu N."/>
            <person name="Novod N."/>
            <person name="O'Neill B."/>
            <person name="Osman S."/>
            <person name="Markiewicz E."/>
            <person name="Oyono O.L."/>
            <person name="Patti C."/>
            <person name="Phunkhang P."/>
            <person name="Pierre F."/>
            <person name="Priest M."/>
            <person name="Raghuraman S."/>
            <person name="Rege F."/>
            <person name="Reyes R."/>
            <person name="Rise C."/>
            <person name="Rogov P."/>
            <person name="Ross K."/>
            <person name="Ryan E."/>
            <person name="Settipalli S."/>
            <person name="Shea T."/>
            <person name="Sherpa N."/>
            <person name="Shi L."/>
            <person name="Shih D."/>
            <person name="Sparrow T."/>
            <person name="Spaulding J."/>
            <person name="Stalker J."/>
            <person name="Stange-Thomann N."/>
            <person name="Stavropoulos S."/>
            <person name="Stone C."/>
            <person name="Strader C."/>
            <person name="Tesfaye S."/>
            <person name="Thomson T."/>
            <person name="Thoulutsang Y."/>
            <person name="Thoulutsang D."/>
            <person name="Topham K."/>
            <person name="Topping I."/>
            <person name="Tsamla T."/>
            <person name="Vassiliev H."/>
            <person name="Vo A."/>
            <person name="Wangchuk T."/>
            <person name="Wangdi T."/>
            <person name="Weiand M."/>
            <person name="Wilkinson J."/>
            <person name="Wilson A."/>
            <person name="Yadav S."/>
            <person name="Young G."/>
            <person name="Yu Q."/>
            <person name="Zembek L."/>
            <person name="Zhong D."/>
            <person name="Zimmer A."/>
            <person name="Zwirko Z."/>
            <person name="Jaffe D.B."/>
            <person name="Alvarez P."/>
            <person name="Brockman W."/>
            <person name="Butler J."/>
            <person name="Chin C."/>
            <person name="Gnerre S."/>
            <person name="Grabherr M."/>
            <person name="Kleber M."/>
            <person name="Mauceli E."/>
            <person name="MacCallum I."/>
        </authorList>
    </citation>
    <scope>NUCLEOTIDE SEQUENCE [LARGE SCALE GENOMIC DNA]</scope>
    <source>
        <strain evidence="12">TSC#15081-1352.22</strain>
        <strain evidence="13">Tucson 15081-1352.22</strain>
    </source>
</reference>
<evidence type="ECO:0000256" key="5">
    <source>
        <dbReference type="ARBA" id="ARBA00022989"/>
    </source>
</evidence>
<keyword evidence="6" id="KW-0445">Lipid transport</keyword>
<gene>
    <name evidence="12" type="primary">Dmoj\GI12401</name>
    <name evidence="12" type="ORF">Dmoj_GI12401</name>
</gene>
<protein>
    <submittedName>
        <fullName evidence="11">Uncharacterized protein, isoform C</fullName>
    </submittedName>
    <submittedName>
        <fullName evidence="12">Uncharacterized protein, isoform E</fullName>
    </submittedName>
</protein>
<feature type="region of interest" description="Disordered" evidence="9">
    <location>
        <begin position="84"/>
        <end position="105"/>
    </location>
</feature>
<keyword evidence="13" id="KW-1185">Reference proteome</keyword>
<accession>A0A0Q9XC62</accession>
<name>A0A0Q9XC62_DROMO</name>
<dbReference type="InterPro" id="IPR031468">
    <property type="entry name" value="SMP_LBD"/>
</dbReference>
<feature type="compositionally biased region" description="Low complexity" evidence="9">
    <location>
        <begin position="131"/>
        <end position="162"/>
    </location>
</feature>
<dbReference type="PANTHER" id="PTHR13466:SF0">
    <property type="entry name" value="SMP-LTD DOMAIN-CONTAINING PROTEIN"/>
    <property type="match status" value="1"/>
</dbReference>
<dbReference type="AlphaFoldDB" id="A0A0Q9XC62"/>
<feature type="compositionally biased region" description="Low complexity" evidence="9">
    <location>
        <begin position="1098"/>
        <end position="1125"/>
    </location>
</feature>
<keyword evidence="4" id="KW-0256">Endoplasmic reticulum</keyword>
<evidence type="ECO:0000259" key="10">
    <source>
        <dbReference type="PROSITE" id="PS51847"/>
    </source>
</evidence>
<comment type="subcellular location">
    <subcellularLocation>
        <location evidence="1">Endoplasmic reticulum membrane</location>
    </subcellularLocation>
</comment>
<evidence type="ECO:0000313" key="13">
    <source>
        <dbReference type="Proteomes" id="UP000009192"/>
    </source>
</evidence>
<keyword evidence="3" id="KW-0812">Transmembrane</keyword>
<reference evidence="12" key="2">
    <citation type="journal article" date="2008" name="Bioinformatics">
        <title>Assembly reconciliation.</title>
        <authorList>
            <person name="Zimin A.V."/>
            <person name="Smith D.R."/>
            <person name="Sutton G."/>
            <person name="Yorke J.A."/>
        </authorList>
    </citation>
    <scope>NUCLEOTIDE SEQUENCE</scope>
    <source>
        <strain evidence="12">TSC#15081-1352.22</strain>
    </source>
</reference>
<feature type="compositionally biased region" description="Gly residues" evidence="9">
    <location>
        <begin position="176"/>
        <end position="199"/>
    </location>
</feature>
<dbReference type="GO" id="GO:0006869">
    <property type="term" value="P:lipid transport"/>
    <property type="evidence" value="ECO:0007669"/>
    <property type="project" value="UniProtKB-KW"/>
</dbReference>
<dbReference type="GO" id="GO:0008289">
    <property type="term" value="F:lipid binding"/>
    <property type="evidence" value="ECO:0007669"/>
    <property type="project" value="UniProtKB-KW"/>
</dbReference>
<keyword evidence="5" id="KW-1133">Transmembrane helix</keyword>
<keyword evidence="8" id="KW-0472">Membrane</keyword>
<evidence type="ECO:0000256" key="2">
    <source>
        <dbReference type="ARBA" id="ARBA00022448"/>
    </source>
</evidence>
<keyword evidence="7" id="KW-0446">Lipid-binding</keyword>
<dbReference type="CDD" id="cd21675">
    <property type="entry name" value="SMP_TEX2"/>
    <property type="match status" value="1"/>
</dbReference>